<dbReference type="NCBIfam" id="NF006509">
    <property type="entry name" value="PRK08945.1"/>
    <property type="match status" value="1"/>
</dbReference>
<dbReference type="PRINTS" id="PR00081">
    <property type="entry name" value="GDHRDH"/>
</dbReference>
<comment type="similarity">
    <text evidence="1">Belongs to the short-chain dehydrogenases/reductases (SDR) family.</text>
</comment>
<dbReference type="SUPFAM" id="SSF51735">
    <property type="entry name" value="NAD(P)-binding Rossmann-fold domains"/>
    <property type="match status" value="1"/>
</dbReference>
<dbReference type="PANTHER" id="PTHR42901:SF1">
    <property type="entry name" value="ALCOHOL DEHYDROGENASE"/>
    <property type="match status" value="1"/>
</dbReference>
<dbReference type="SMART" id="SM00822">
    <property type="entry name" value="PKS_KR"/>
    <property type="match status" value="1"/>
</dbReference>
<organism evidence="4 5">
    <name type="scientific">Thioalbus denitrificans</name>
    <dbReference type="NCBI Taxonomy" id="547122"/>
    <lineage>
        <taxon>Bacteria</taxon>
        <taxon>Pseudomonadati</taxon>
        <taxon>Pseudomonadota</taxon>
        <taxon>Gammaproteobacteria</taxon>
        <taxon>Chromatiales</taxon>
        <taxon>Ectothiorhodospiraceae</taxon>
        <taxon>Thioalbus</taxon>
    </lineage>
</organism>
<dbReference type="AlphaFoldDB" id="A0A369BTT5"/>
<sequence length="252" mass="27045">MLDYKPSANLLRDRVILVTGAGTGIGRAVALAAAAHGATLVLLGRSQARLEQAYDAIEAAGHPRPALVPLNLETATVKDYEELAATLDQEFGRLDGLLHNAGILGRLAPIDHYDPETWLKVCQVNLNAPFLLTRACLPLLRRPEQASVLFTSAEVGRQGRAYWGAYAASLAGVEGLVEVLADELENTAIRVNSIDPGPVRTGLREEAYPAEDPTHLPLPESIVGPYLYLLGPDGHGVHGQRLRAQRETRTGG</sequence>
<comment type="caution">
    <text evidence="4">The sequence shown here is derived from an EMBL/GenBank/DDBJ whole genome shotgun (WGS) entry which is preliminary data.</text>
</comment>
<proteinExistence type="inferred from homology"/>
<evidence type="ECO:0000313" key="4">
    <source>
        <dbReference type="EMBL" id="RCX24791.1"/>
    </source>
</evidence>
<dbReference type="Pfam" id="PF00106">
    <property type="entry name" value="adh_short"/>
    <property type="match status" value="1"/>
</dbReference>
<evidence type="ECO:0000259" key="3">
    <source>
        <dbReference type="SMART" id="SM00822"/>
    </source>
</evidence>
<dbReference type="Gene3D" id="3.40.50.720">
    <property type="entry name" value="NAD(P)-binding Rossmann-like Domain"/>
    <property type="match status" value="1"/>
</dbReference>
<dbReference type="OrthoDB" id="9790785at2"/>
<evidence type="ECO:0000256" key="2">
    <source>
        <dbReference type="ARBA" id="ARBA00023002"/>
    </source>
</evidence>
<dbReference type="GO" id="GO:0016491">
    <property type="term" value="F:oxidoreductase activity"/>
    <property type="evidence" value="ECO:0007669"/>
    <property type="project" value="UniProtKB-KW"/>
</dbReference>
<dbReference type="Proteomes" id="UP000252707">
    <property type="component" value="Unassembled WGS sequence"/>
</dbReference>
<dbReference type="PANTHER" id="PTHR42901">
    <property type="entry name" value="ALCOHOL DEHYDROGENASE"/>
    <property type="match status" value="1"/>
</dbReference>
<accession>A0A369BTT5</accession>
<dbReference type="InterPro" id="IPR002347">
    <property type="entry name" value="SDR_fam"/>
</dbReference>
<dbReference type="InterPro" id="IPR057326">
    <property type="entry name" value="KR_dom"/>
</dbReference>
<dbReference type="EMBL" id="QPJY01000015">
    <property type="protein sequence ID" value="RCX24791.1"/>
    <property type="molecule type" value="Genomic_DNA"/>
</dbReference>
<dbReference type="RefSeq" id="WP_114281162.1">
    <property type="nucleotide sequence ID" value="NZ_QPJY01000015.1"/>
</dbReference>
<protein>
    <submittedName>
        <fullName evidence="4">NAD(P)-dependent dehydrogenase (Short-subunit alcohol dehydrogenase family)</fullName>
    </submittedName>
</protein>
<evidence type="ECO:0000313" key="5">
    <source>
        <dbReference type="Proteomes" id="UP000252707"/>
    </source>
</evidence>
<reference evidence="4 5" key="1">
    <citation type="submission" date="2018-07" db="EMBL/GenBank/DDBJ databases">
        <title>Genomic Encyclopedia of Type Strains, Phase IV (KMG-IV): sequencing the most valuable type-strain genomes for metagenomic binning, comparative biology and taxonomic classification.</title>
        <authorList>
            <person name="Goeker M."/>
        </authorList>
    </citation>
    <scope>NUCLEOTIDE SEQUENCE [LARGE SCALE GENOMIC DNA]</scope>
    <source>
        <strain evidence="4 5">DSM 26407</strain>
    </source>
</reference>
<dbReference type="InterPro" id="IPR036291">
    <property type="entry name" value="NAD(P)-bd_dom_sf"/>
</dbReference>
<gene>
    <name evidence="4" type="ORF">DFQ59_11510</name>
</gene>
<name>A0A369BTT5_9GAMM</name>
<keyword evidence="5" id="KW-1185">Reference proteome</keyword>
<feature type="domain" description="Ketoreductase" evidence="3">
    <location>
        <begin position="14"/>
        <end position="197"/>
    </location>
</feature>
<keyword evidence="2" id="KW-0560">Oxidoreductase</keyword>
<evidence type="ECO:0000256" key="1">
    <source>
        <dbReference type="ARBA" id="ARBA00006484"/>
    </source>
</evidence>